<feature type="compositionally biased region" description="Basic residues" evidence="1">
    <location>
        <begin position="37"/>
        <end position="49"/>
    </location>
</feature>
<accession>A0A9N9RID5</accession>
<dbReference type="AlphaFoldDB" id="A0A9N9RID5"/>
<gene>
    <name evidence="2" type="ORF">CHIRRI_LOCUS462</name>
</gene>
<dbReference type="PANTHER" id="PTHR37932:SF1">
    <property type="entry name" value="SMALL LYSINE-RICH PROTEIN 1"/>
    <property type="match status" value="1"/>
</dbReference>
<evidence type="ECO:0000256" key="1">
    <source>
        <dbReference type="SAM" id="MobiDB-lite"/>
    </source>
</evidence>
<reference evidence="2" key="1">
    <citation type="submission" date="2022-01" db="EMBL/GenBank/DDBJ databases">
        <authorList>
            <person name="King R."/>
        </authorList>
    </citation>
    <scope>NUCLEOTIDE SEQUENCE</scope>
</reference>
<evidence type="ECO:0008006" key="4">
    <source>
        <dbReference type="Google" id="ProtNLM"/>
    </source>
</evidence>
<dbReference type="EMBL" id="OU895877">
    <property type="protein sequence ID" value="CAG9797464.1"/>
    <property type="molecule type" value="Genomic_DNA"/>
</dbReference>
<dbReference type="Proteomes" id="UP001153620">
    <property type="component" value="Chromosome 1"/>
</dbReference>
<reference evidence="2" key="2">
    <citation type="submission" date="2022-10" db="EMBL/GenBank/DDBJ databases">
        <authorList>
            <consortium name="ENA_rothamsted_submissions"/>
            <consortium name="culmorum"/>
            <person name="King R."/>
        </authorList>
    </citation>
    <scope>NUCLEOTIDE SEQUENCE</scope>
</reference>
<feature type="compositionally biased region" description="Basic residues" evidence="1">
    <location>
        <begin position="1"/>
        <end position="13"/>
    </location>
</feature>
<dbReference type="OrthoDB" id="5989977at2759"/>
<evidence type="ECO:0000313" key="2">
    <source>
        <dbReference type="EMBL" id="CAG9797464.1"/>
    </source>
</evidence>
<name>A0A9N9RID5_9DIPT</name>
<feature type="region of interest" description="Disordered" evidence="1">
    <location>
        <begin position="1"/>
        <end position="51"/>
    </location>
</feature>
<proteinExistence type="predicted"/>
<dbReference type="PANTHER" id="PTHR37932">
    <property type="entry name" value="SMALL LYSINE-RICH PROTEIN 1"/>
    <property type="match status" value="1"/>
</dbReference>
<organism evidence="2 3">
    <name type="scientific">Chironomus riparius</name>
    <dbReference type="NCBI Taxonomy" id="315576"/>
    <lineage>
        <taxon>Eukaryota</taxon>
        <taxon>Metazoa</taxon>
        <taxon>Ecdysozoa</taxon>
        <taxon>Arthropoda</taxon>
        <taxon>Hexapoda</taxon>
        <taxon>Insecta</taxon>
        <taxon>Pterygota</taxon>
        <taxon>Neoptera</taxon>
        <taxon>Endopterygota</taxon>
        <taxon>Diptera</taxon>
        <taxon>Nematocera</taxon>
        <taxon>Chironomoidea</taxon>
        <taxon>Chironomidae</taxon>
        <taxon>Chironominae</taxon>
        <taxon>Chironomus</taxon>
    </lineage>
</organism>
<keyword evidence="3" id="KW-1185">Reference proteome</keyword>
<sequence length="96" mass="10182">MGGKGKKKGKKQKQATASSGVAEEGGEENGESGNGGKKGKKGKKGKAGKSSKFQGDIFSEAAMENAYYVCHNLMDVLKARGFAWPESQKKKKKGKK</sequence>
<evidence type="ECO:0000313" key="3">
    <source>
        <dbReference type="Proteomes" id="UP001153620"/>
    </source>
</evidence>
<protein>
    <recommendedName>
        <fullName evidence="4">Small lysine-rich protein 1</fullName>
    </recommendedName>
</protein>
<dbReference type="InterPro" id="IPR037760">
    <property type="entry name" value="SMKR1"/>
</dbReference>